<dbReference type="InterPro" id="IPR046880">
    <property type="entry name" value="TPR-S"/>
</dbReference>
<name>A0ABW4MAU2_9SPHN</name>
<dbReference type="RefSeq" id="WP_381511413.1">
    <property type="nucleotide sequence ID" value="NZ_JBHUEL010000003.1"/>
</dbReference>
<accession>A0ABW4MAU2</accession>
<reference evidence="2" key="1">
    <citation type="journal article" date="2019" name="Int. J. Syst. Evol. Microbiol.">
        <title>The Global Catalogue of Microorganisms (GCM) 10K type strain sequencing project: providing services to taxonomists for standard genome sequencing and annotation.</title>
        <authorList>
            <consortium name="The Broad Institute Genomics Platform"/>
            <consortium name="The Broad Institute Genome Sequencing Center for Infectious Disease"/>
            <person name="Wu L."/>
            <person name="Ma J."/>
        </authorList>
    </citation>
    <scope>NUCLEOTIDE SEQUENCE [LARGE SCALE GENOMIC DNA]</scope>
    <source>
        <strain evidence="2">CGMCC 1.12449</strain>
    </source>
</reference>
<dbReference type="Pfam" id="PF20308">
    <property type="entry name" value="TPR-S"/>
    <property type="match status" value="1"/>
</dbReference>
<evidence type="ECO:0000313" key="1">
    <source>
        <dbReference type="EMBL" id="MFD1765885.1"/>
    </source>
</evidence>
<dbReference type="Proteomes" id="UP001597215">
    <property type="component" value="Unassembled WGS sequence"/>
</dbReference>
<keyword evidence="2" id="KW-1185">Reference proteome</keyword>
<dbReference type="EMBL" id="JBHUEL010000003">
    <property type="protein sequence ID" value="MFD1765885.1"/>
    <property type="molecule type" value="Genomic_DNA"/>
</dbReference>
<protein>
    <submittedName>
        <fullName evidence="1">Tetratricopeptide repeat-containing protein</fullName>
    </submittedName>
</protein>
<sequence>MQADALKKILALARAGATSRAWEAFKAAGFDRAVADANALTLKGRLLKDQARNAPSHLRPALFALAGEAYEHAAKPGSETYPLINAAAMSLHAGESERSAELAARVLHLIESGQEQGETPYWGEATRAEALLLLGRIEDAKASLAHAVSLAPQAWEDHAATLRQFALILSELGGNDDWLDRFRPAPAMHFNGILGITSDDKAASNAIAAEVRLIAPGFAYGALAAGADIRAAEAAVLVGAELHIVLPSDPHDFRKSSVEPLGGDWAQRFDSLLEIADTLTICDKAESTSAAGVALAELYAMGLAIERASQLQAQAVALRIEPAERPILGDPWLHSGYPIRHVAVSASTASVIPQLPAGALTFDIATDDAIEKFASLGEAVAALRNAGSVRMAIDCRLGETVHVQALLPHSAHGMVAASRSAALGLLASGLASRIETIGELAFPDGPVELCLAKLSEPPG</sequence>
<evidence type="ECO:0000313" key="2">
    <source>
        <dbReference type="Proteomes" id="UP001597215"/>
    </source>
</evidence>
<comment type="caution">
    <text evidence="1">The sequence shown here is derived from an EMBL/GenBank/DDBJ whole genome shotgun (WGS) entry which is preliminary data.</text>
</comment>
<gene>
    <name evidence="1" type="ORF">ACFSAG_03410</name>
</gene>
<organism evidence="1 2">
    <name type="scientific">Sphingorhabdus buctiana</name>
    <dbReference type="NCBI Taxonomy" id="1508805"/>
    <lineage>
        <taxon>Bacteria</taxon>
        <taxon>Pseudomonadati</taxon>
        <taxon>Pseudomonadota</taxon>
        <taxon>Alphaproteobacteria</taxon>
        <taxon>Sphingomonadales</taxon>
        <taxon>Sphingomonadaceae</taxon>
        <taxon>Sphingorhabdus</taxon>
    </lineage>
</organism>
<proteinExistence type="predicted"/>